<dbReference type="AlphaFoldDB" id="A0A8A4TWN0"/>
<reference evidence="7" key="1">
    <citation type="submission" date="2021-03" db="EMBL/GenBank/DDBJ databases">
        <title>Acanthopleuribacteraceae sp. M133.</title>
        <authorList>
            <person name="Wang G."/>
        </authorList>
    </citation>
    <scope>NUCLEOTIDE SEQUENCE</scope>
    <source>
        <strain evidence="7">M133</strain>
    </source>
</reference>
<evidence type="ECO:0000256" key="4">
    <source>
        <dbReference type="ARBA" id="ARBA00022833"/>
    </source>
</evidence>
<feature type="binding site" evidence="5">
    <location>
        <position position="54"/>
    </location>
    <ligand>
        <name>Zn(2+)</name>
        <dbReference type="ChEBI" id="CHEBI:29105"/>
        <label>1</label>
    </ligand>
</feature>
<dbReference type="InterPro" id="IPR017782">
    <property type="entry name" value="Hydroxyacylglutathione_Hdrlase"/>
</dbReference>
<accession>A0A8A4TWN0</accession>
<feature type="binding site" evidence="5">
    <location>
        <position position="130"/>
    </location>
    <ligand>
        <name>Zn(2+)</name>
        <dbReference type="ChEBI" id="CHEBI:29105"/>
        <label>2</label>
    </ligand>
</feature>
<dbReference type="SMART" id="SM00849">
    <property type="entry name" value="Lactamase_B"/>
    <property type="match status" value="1"/>
</dbReference>
<evidence type="ECO:0000313" key="8">
    <source>
        <dbReference type="Proteomes" id="UP000663929"/>
    </source>
</evidence>
<keyword evidence="8" id="KW-1185">Reference proteome</keyword>
<name>A0A8A4TWN0_SULCO</name>
<evidence type="ECO:0000313" key="7">
    <source>
        <dbReference type="EMBL" id="QTD53534.1"/>
    </source>
</evidence>
<dbReference type="CDD" id="cd07723">
    <property type="entry name" value="hydroxyacylglutathione_hydrolase_MBL-fold"/>
    <property type="match status" value="1"/>
</dbReference>
<evidence type="ECO:0000256" key="5">
    <source>
        <dbReference type="HAMAP-Rule" id="MF_01374"/>
    </source>
</evidence>
<dbReference type="PANTHER" id="PTHR11935">
    <property type="entry name" value="BETA LACTAMASE DOMAIN"/>
    <property type="match status" value="1"/>
</dbReference>
<dbReference type="PANTHER" id="PTHR11935:SF7">
    <property type="entry name" value="HYDROXYACYLGLUTATHIONE HYDROLASE 2, CHLOROPLASTIC-RELATED"/>
    <property type="match status" value="1"/>
</dbReference>
<dbReference type="GO" id="GO:0004416">
    <property type="term" value="F:hydroxyacylglutathione hydrolase activity"/>
    <property type="evidence" value="ECO:0007669"/>
    <property type="project" value="UniProtKB-UniRule"/>
</dbReference>
<feature type="binding site" evidence="5">
    <location>
        <position position="130"/>
    </location>
    <ligand>
        <name>Zn(2+)</name>
        <dbReference type="ChEBI" id="CHEBI:29105"/>
        <label>1</label>
    </ligand>
</feature>
<evidence type="ECO:0000256" key="2">
    <source>
        <dbReference type="ARBA" id="ARBA00022723"/>
    </source>
</evidence>
<comment type="subunit">
    <text evidence="5">Monomer.</text>
</comment>
<comment type="catalytic activity">
    <reaction evidence="5">
        <text>an S-(2-hydroxyacyl)glutathione + H2O = a 2-hydroxy carboxylate + glutathione + H(+)</text>
        <dbReference type="Rhea" id="RHEA:21864"/>
        <dbReference type="ChEBI" id="CHEBI:15377"/>
        <dbReference type="ChEBI" id="CHEBI:15378"/>
        <dbReference type="ChEBI" id="CHEBI:57925"/>
        <dbReference type="ChEBI" id="CHEBI:58896"/>
        <dbReference type="ChEBI" id="CHEBI:71261"/>
        <dbReference type="EC" id="3.1.2.6"/>
    </reaction>
</comment>
<dbReference type="SUPFAM" id="SSF56281">
    <property type="entry name" value="Metallo-hydrolase/oxidoreductase"/>
    <property type="match status" value="1"/>
</dbReference>
<comment type="cofactor">
    <cofactor evidence="5">
        <name>Zn(2+)</name>
        <dbReference type="ChEBI" id="CHEBI:29105"/>
    </cofactor>
    <text evidence="5">Binds 2 Zn(2+) ions per subunit.</text>
</comment>
<evidence type="ECO:0000256" key="3">
    <source>
        <dbReference type="ARBA" id="ARBA00022801"/>
    </source>
</evidence>
<dbReference type="Gene3D" id="3.60.15.10">
    <property type="entry name" value="Ribonuclease Z/Hydroxyacylglutathione hydrolase-like"/>
    <property type="match status" value="1"/>
</dbReference>
<comment type="function">
    <text evidence="5">Thiolesterase that catalyzes the hydrolysis of S-D-lactoyl-glutathione to form glutathione and D-lactic acid.</text>
</comment>
<feature type="binding site" evidence="5">
    <location>
        <position position="56"/>
    </location>
    <ligand>
        <name>Zn(2+)</name>
        <dbReference type="ChEBI" id="CHEBI:29105"/>
        <label>1</label>
    </ligand>
</feature>
<dbReference type="KEGG" id="scor:J3U87_13850"/>
<dbReference type="Pfam" id="PF16123">
    <property type="entry name" value="HAGH_C"/>
    <property type="match status" value="1"/>
</dbReference>
<dbReference type="Pfam" id="PF00753">
    <property type="entry name" value="Lactamase_B"/>
    <property type="match status" value="1"/>
</dbReference>
<gene>
    <name evidence="5 7" type="primary">gloB</name>
    <name evidence="7" type="ORF">J3U87_13850</name>
</gene>
<dbReference type="EC" id="3.1.2.6" evidence="5"/>
<dbReference type="PIRSF" id="PIRSF005457">
    <property type="entry name" value="Glx"/>
    <property type="match status" value="1"/>
</dbReference>
<dbReference type="GO" id="GO:0046872">
    <property type="term" value="F:metal ion binding"/>
    <property type="evidence" value="ECO:0007669"/>
    <property type="project" value="UniProtKB-KW"/>
</dbReference>
<dbReference type="UniPathway" id="UPA00619">
    <property type="reaction ID" value="UER00676"/>
</dbReference>
<keyword evidence="3 5" id="KW-0378">Hydrolase</keyword>
<feature type="domain" description="Metallo-beta-lactamase" evidence="6">
    <location>
        <begin position="11"/>
        <end position="169"/>
    </location>
</feature>
<comment type="similarity">
    <text evidence="1 5">Belongs to the metallo-beta-lactamase superfamily. Glyoxalase II family.</text>
</comment>
<organism evidence="7 8">
    <name type="scientific">Sulfidibacter corallicola</name>
    <dbReference type="NCBI Taxonomy" id="2818388"/>
    <lineage>
        <taxon>Bacteria</taxon>
        <taxon>Pseudomonadati</taxon>
        <taxon>Acidobacteriota</taxon>
        <taxon>Holophagae</taxon>
        <taxon>Acanthopleuribacterales</taxon>
        <taxon>Acanthopleuribacteraceae</taxon>
        <taxon>Sulfidibacter</taxon>
    </lineage>
</organism>
<sequence length="257" mass="28459">MDVIPIPCLRDNYAYLLICEQSGEVAVVDPSESEPVLAELRRRDLSLNAILNTHHHWDHVGGNKALLATFPGIQVFGHASDRGRIPGQTHFLEEGDTVAFGGQRGSITHNPGHTTGAITYYFGDAAFTGDTLFSAGCGRLFEGTPADMYRSLNEKIGGHPDETRLYFGHEYTESNLRFALTVEPNNTAVQERLEEVRDLRARGEWTTPSTLAREWAVNPFMRCDSAEIIETVQRHEPGTPAEPVAVLAVVRGLKDRF</sequence>
<dbReference type="NCBIfam" id="TIGR03413">
    <property type="entry name" value="GSH_gloB"/>
    <property type="match status" value="1"/>
</dbReference>
<comment type="pathway">
    <text evidence="5">Secondary metabolite metabolism; methylglyoxal degradation; (R)-lactate from methylglyoxal: step 2/2.</text>
</comment>
<dbReference type="InterPro" id="IPR035680">
    <property type="entry name" value="Clx_II_MBL"/>
</dbReference>
<dbReference type="RefSeq" id="WP_237383636.1">
    <property type="nucleotide sequence ID" value="NZ_CP071793.1"/>
</dbReference>
<feature type="binding site" evidence="5">
    <location>
        <position position="59"/>
    </location>
    <ligand>
        <name>Zn(2+)</name>
        <dbReference type="ChEBI" id="CHEBI:29105"/>
        <label>2</label>
    </ligand>
</feature>
<proteinExistence type="inferred from homology"/>
<feature type="binding site" evidence="5">
    <location>
        <position position="169"/>
    </location>
    <ligand>
        <name>Zn(2+)</name>
        <dbReference type="ChEBI" id="CHEBI:29105"/>
        <label>2</label>
    </ligand>
</feature>
<protein>
    <recommendedName>
        <fullName evidence="5">Hydroxyacylglutathione hydrolase</fullName>
        <ecNumber evidence="5">3.1.2.6</ecNumber>
    </recommendedName>
    <alternativeName>
        <fullName evidence="5">Glyoxalase II</fullName>
        <shortName evidence="5">Glx II</shortName>
    </alternativeName>
</protein>
<evidence type="ECO:0000256" key="1">
    <source>
        <dbReference type="ARBA" id="ARBA00006759"/>
    </source>
</evidence>
<dbReference type="Proteomes" id="UP000663929">
    <property type="component" value="Chromosome"/>
</dbReference>
<evidence type="ECO:0000259" key="6">
    <source>
        <dbReference type="SMART" id="SM00849"/>
    </source>
</evidence>
<dbReference type="InterPro" id="IPR032282">
    <property type="entry name" value="HAGH_C"/>
</dbReference>
<dbReference type="InterPro" id="IPR001279">
    <property type="entry name" value="Metallo-B-lactamas"/>
</dbReference>
<feature type="binding site" evidence="5">
    <location>
        <position position="113"/>
    </location>
    <ligand>
        <name>Zn(2+)</name>
        <dbReference type="ChEBI" id="CHEBI:29105"/>
        <label>1</label>
    </ligand>
</feature>
<dbReference type="HAMAP" id="MF_01374">
    <property type="entry name" value="Glyoxalase_2"/>
    <property type="match status" value="1"/>
</dbReference>
<dbReference type="GO" id="GO:0019243">
    <property type="term" value="P:methylglyoxal catabolic process to D-lactate via S-lactoyl-glutathione"/>
    <property type="evidence" value="ECO:0007669"/>
    <property type="project" value="UniProtKB-UniRule"/>
</dbReference>
<keyword evidence="2 5" id="KW-0479">Metal-binding</keyword>
<keyword evidence="4 5" id="KW-0862">Zinc</keyword>
<dbReference type="EMBL" id="CP071793">
    <property type="protein sequence ID" value="QTD53534.1"/>
    <property type="molecule type" value="Genomic_DNA"/>
</dbReference>
<dbReference type="InterPro" id="IPR036866">
    <property type="entry name" value="RibonucZ/Hydroxyglut_hydro"/>
</dbReference>
<feature type="binding site" evidence="5">
    <location>
        <position position="58"/>
    </location>
    <ligand>
        <name>Zn(2+)</name>
        <dbReference type="ChEBI" id="CHEBI:29105"/>
        <label>2</label>
    </ligand>
</feature>